<reference evidence="1" key="1">
    <citation type="journal article" date="2022" name="Front. Genet.">
        <title>Chromosome-Scale Assembly of the Dendrobium nobile Genome Provides Insights Into the Molecular Mechanism of the Biosynthesis of the Medicinal Active Ingredient of Dendrobium.</title>
        <authorList>
            <person name="Xu Q."/>
            <person name="Niu S.-C."/>
            <person name="Li K.-L."/>
            <person name="Zheng P.-J."/>
            <person name="Zhang X.-J."/>
            <person name="Jia Y."/>
            <person name="Liu Y."/>
            <person name="Niu Y.-X."/>
            <person name="Yu L.-H."/>
            <person name="Chen D.-F."/>
            <person name="Zhang G.-Q."/>
        </authorList>
    </citation>
    <scope>NUCLEOTIDE SEQUENCE</scope>
    <source>
        <tissue evidence="1">Leaf</tissue>
    </source>
</reference>
<gene>
    <name evidence="1" type="ORF">KFK09_013580</name>
</gene>
<dbReference type="AlphaFoldDB" id="A0A8T3B995"/>
<sequence length="58" mass="6699">MRFASDDCTRAFQRTTNWTVTSPTGRSVANIPERFSSSRRTKLVAKLILKESLLLHFR</sequence>
<organism evidence="1 2">
    <name type="scientific">Dendrobium nobile</name>
    <name type="common">Orchid</name>
    <dbReference type="NCBI Taxonomy" id="94219"/>
    <lineage>
        <taxon>Eukaryota</taxon>
        <taxon>Viridiplantae</taxon>
        <taxon>Streptophyta</taxon>
        <taxon>Embryophyta</taxon>
        <taxon>Tracheophyta</taxon>
        <taxon>Spermatophyta</taxon>
        <taxon>Magnoliopsida</taxon>
        <taxon>Liliopsida</taxon>
        <taxon>Asparagales</taxon>
        <taxon>Orchidaceae</taxon>
        <taxon>Epidendroideae</taxon>
        <taxon>Malaxideae</taxon>
        <taxon>Dendrobiinae</taxon>
        <taxon>Dendrobium</taxon>
    </lineage>
</organism>
<comment type="caution">
    <text evidence="1">The sequence shown here is derived from an EMBL/GenBank/DDBJ whole genome shotgun (WGS) entry which is preliminary data.</text>
</comment>
<keyword evidence="2" id="KW-1185">Reference proteome</keyword>
<accession>A0A8T3B995</accession>
<proteinExistence type="predicted"/>
<evidence type="ECO:0000313" key="1">
    <source>
        <dbReference type="EMBL" id="KAI0507455.1"/>
    </source>
</evidence>
<protein>
    <submittedName>
        <fullName evidence="1">Uncharacterized protein</fullName>
    </submittedName>
</protein>
<dbReference type="Proteomes" id="UP000829196">
    <property type="component" value="Unassembled WGS sequence"/>
</dbReference>
<name>A0A8T3B995_DENNO</name>
<evidence type="ECO:0000313" key="2">
    <source>
        <dbReference type="Proteomes" id="UP000829196"/>
    </source>
</evidence>
<dbReference type="EMBL" id="JAGYWB010000010">
    <property type="protein sequence ID" value="KAI0507455.1"/>
    <property type="molecule type" value="Genomic_DNA"/>
</dbReference>